<name>A0AAW9J6J4_CLOPF</name>
<dbReference type="Pfam" id="PF00571">
    <property type="entry name" value="CBS"/>
    <property type="match status" value="1"/>
</dbReference>
<accession>A0AAW9J6J4</accession>
<dbReference type="AlphaFoldDB" id="A0AAW9J6J4"/>
<feature type="domain" description="CBS" evidence="1">
    <location>
        <begin position="4"/>
        <end position="49"/>
    </location>
</feature>
<dbReference type="InterPro" id="IPR046342">
    <property type="entry name" value="CBS_dom_sf"/>
</dbReference>
<dbReference type="SUPFAM" id="SSF54631">
    <property type="entry name" value="CBS-domain pair"/>
    <property type="match status" value="1"/>
</dbReference>
<dbReference type="EMBL" id="WNVG01000525">
    <property type="protein sequence ID" value="MDZ5034418.1"/>
    <property type="molecule type" value="Genomic_DNA"/>
</dbReference>
<proteinExistence type="predicted"/>
<gene>
    <name evidence="2" type="ORF">GNF81_17080</name>
</gene>
<comment type="caution">
    <text evidence="2">The sequence shown here is derived from an EMBL/GenBank/DDBJ whole genome shotgun (WGS) entry which is preliminary data.</text>
</comment>
<evidence type="ECO:0000313" key="2">
    <source>
        <dbReference type="EMBL" id="MDZ5034418.1"/>
    </source>
</evidence>
<reference evidence="2" key="1">
    <citation type="submission" date="2019-11" db="EMBL/GenBank/DDBJ databases">
        <title>Characterization of Clostridium perfringens isolates from swine manure treated agricultural soils.</title>
        <authorList>
            <person name="Wushke S.T."/>
        </authorList>
    </citation>
    <scope>NUCLEOTIDE SEQUENCE</scope>
    <source>
        <strain evidence="2">X15</strain>
    </source>
</reference>
<sequence length="57" mass="6509">MNELIISEKATIREAIKKLDDTGKRILIILENELLKAVITDGDIRRWIMKNGNLSNS</sequence>
<evidence type="ECO:0000313" key="3">
    <source>
        <dbReference type="Proteomes" id="UP001289066"/>
    </source>
</evidence>
<organism evidence="2 3">
    <name type="scientific">Clostridium perfringens</name>
    <dbReference type="NCBI Taxonomy" id="1502"/>
    <lineage>
        <taxon>Bacteria</taxon>
        <taxon>Bacillati</taxon>
        <taxon>Bacillota</taxon>
        <taxon>Clostridia</taxon>
        <taxon>Eubacteriales</taxon>
        <taxon>Clostridiaceae</taxon>
        <taxon>Clostridium</taxon>
    </lineage>
</organism>
<dbReference type="Gene3D" id="3.10.580.10">
    <property type="entry name" value="CBS-domain"/>
    <property type="match status" value="1"/>
</dbReference>
<evidence type="ECO:0000259" key="1">
    <source>
        <dbReference type="Pfam" id="PF00571"/>
    </source>
</evidence>
<protein>
    <submittedName>
        <fullName evidence="2">CBS domain-containing protein</fullName>
    </submittedName>
</protein>
<dbReference type="InterPro" id="IPR000644">
    <property type="entry name" value="CBS_dom"/>
</dbReference>
<dbReference type="Proteomes" id="UP001289066">
    <property type="component" value="Unassembled WGS sequence"/>
</dbReference>
<feature type="non-terminal residue" evidence="2">
    <location>
        <position position="57"/>
    </location>
</feature>